<evidence type="ECO:0000259" key="1">
    <source>
        <dbReference type="Pfam" id="PF03756"/>
    </source>
</evidence>
<evidence type="ECO:0000313" key="3">
    <source>
        <dbReference type="Proteomes" id="UP000064029"/>
    </source>
</evidence>
<proteinExistence type="predicted"/>
<evidence type="ECO:0000313" key="2">
    <source>
        <dbReference type="EMBL" id="KVG66823.1"/>
    </source>
</evidence>
<dbReference type="InterPro" id="IPR005509">
    <property type="entry name" value="AfsA_hotdog_dom"/>
</dbReference>
<dbReference type="EMBL" id="LOXM01000131">
    <property type="protein sequence ID" value="KVG66823.1"/>
    <property type="molecule type" value="Genomic_DNA"/>
</dbReference>
<sequence>MTSTTTISPKLLHKNSADDVLLTRPRKVVPSRLASPAAAAHPDGDVAALDRLYESGSAPARILRTAPARGFVTGHPFADVAKEDVIRGVPHQVIDSLRAPADAPVGDDAIERFLAHHGVSARSTSFEFVNLADHYFFYRKPHEHVPGIMLLEAARQAIYYQLYTYSKHVLGKVTVSLSELNAKFHGYAELMYPIEIVIDDLTGTDDLQPREVRYASSFYQRGALIARIDSVAPVIGLDKFKLARNACLFDAEHFAPLPSAPVISLLTSDGMGQSIVSLRKIGKQSCVTSAAKFGDASSALLTVIYDGDICFKAPVMRAGQDEDGVTWDFGHVEYAELERLKEMIKRGFAVR</sequence>
<reference evidence="2 3" key="1">
    <citation type="submission" date="2015-11" db="EMBL/GenBank/DDBJ databases">
        <title>Expanding the genomic diversity of Burkholderia species for the development of highly accurate diagnostics.</title>
        <authorList>
            <person name="Sahl J."/>
            <person name="Keim P."/>
            <person name="Wagner D."/>
        </authorList>
    </citation>
    <scope>NUCLEOTIDE SEQUENCE [LARGE SCALE GENOMIC DNA]</scope>
    <source>
        <strain evidence="2 3">MSMB2036</strain>
    </source>
</reference>
<accession>A0A103RFK9</accession>
<dbReference type="Proteomes" id="UP000064029">
    <property type="component" value="Unassembled WGS sequence"/>
</dbReference>
<dbReference type="AlphaFoldDB" id="A0A103RFK9"/>
<organism evidence="2 3">
    <name type="scientific">Burkholderia ubonensis</name>
    <dbReference type="NCBI Taxonomy" id="101571"/>
    <lineage>
        <taxon>Bacteria</taxon>
        <taxon>Pseudomonadati</taxon>
        <taxon>Pseudomonadota</taxon>
        <taxon>Betaproteobacteria</taxon>
        <taxon>Burkholderiales</taxon>
        <taxon>Burkholderiaceae</taxon>
        <taxon>Burkholderia</taxon>
        <taxon>Burkholderia cepacia complex</taxon>
    </lineage>
</organism>
<dbReference type="Pfam" id="PF03756">
    <property type="entry name" value="AfsA"/>
    <property type="match status" value="1"/>
</dbReference>
<gene>
    <name evidence="2" type="ORF">WJ33_26065</name>
</gene>
<name>A0A103RFK9_9BURK</name>
<feature type="domain" description="A-factor biosynthesis hotdog" evidence="1">
    <location>
        <begin position="124"/>
        <end position="229"/>
    </location>
</feature>
<comment type="caution">
    <text evidence="2">The sequence shown here is derived from an EMBL/GenBank/DDBJ whole genome shotgun (WGS) entry which is preliminary data.</text>
</comment>
<protein>
    <recommendedName>
        <fullName evidence="1">A-factor biosynthesis hotdog domain-containing protein</fullName>
    </recommendedName>
</protein>